<evidence type="ECO:0000313" key="5">
    <source>
        <dbReference type="Ensembl" id="ENSPSIP00000005804.1"/>
    </source>
</evidence>
<evidence type="ECO:0000313" key="6">
    <source>
        <dbReference type="Proteomes" id="UP000007267"/>
    </source>
</evidence>
<dbReference type="OrthoDB" id="205623at2759"/>
<dbReference type="KEGG" id="pss:102450189"/>
<dbReference type="GO" id="GO:0008146">
    <property type="term" value="F:sulfotransferase activity"/>
    <property type="evidence" value="ECO:0007669"/>
    <property type="project" value="InterPro"/>
</dbReference>
<reference evidence="6" key="1">
    <citation type="submission" date="2011-10" db="EMBL/GenBank/DDBJ databases">
        <authorList>
            <consortium name="Soft-shell Turtle Genome Consortium"/>
        </authorList>
    </citation>
    <scope>NUCLEOTIDE SEQUENCE [LARGE SCALE GENOMIC DNA]</scope>
    <source>
        <strain evidence="6">Daiwa-1</strain>
    </source>
</reference>
<dbReference type="HOGENOM" id="CLU_027239_1_2_1"/>
<dbReference type="GeneTree" id="ENSGT00940000159084"/>
<dbReference type="Pfam" id="PF00685">
    <property type="entry name" value="Sulfotransfer_1"/>
    <property type="match status" value="1"/>
</dbReference>
<sequence>MASNPILREINQFFESVKEKKPEELLITFKGVLYPGGLCSAENFQALERMEFRKDDVILVAYPKCGTNWVRQILNDLTSATSKKKEEASPIELVQMLEFGAPDKFQKIKNSSSPRVFITHLHYDNIPKAVFDIKAKIVVIFRNPKDAAVSYYHFYNNNPGLPTISSWDEFFQKFMSGEVCWSSYFDHALAWNKHMDEENIMIITYEDMKENLYGGVKQIADFLGFCLPEEKIQTIAENATFESMSNKSQETHGKFAPVLFRKGTVKDWKNLFTEAQSQEMDAKFEECLAGTKLGEKIKYDKYCKY</sequence>
<name>K7FCP4_PELSI</name>
<dbReference type="EC" id="2.8.2.-" evidence="3"/>
<organism evidence="5 6">
    <name type="scientific">Pelodiscus sinensis</name>
    <name type="common">Chinese softshell turtle</name>
    <name type="synonym">Trionyx sinensis</name>
    <dbReference type="NCBI Taxonomy" id="13735"/>
    <lineage>
        <taxon>Eukaryota</taxon>
        <taxon>Metazoa</taxon>
        <taxon>Chordata</taxon>
        <taxon>Craniata</taxon>
        <taxon>Vertebrata</taxon>
        <taxon>Euteleostomi</taxon>
        <taxon>Archelosauria</taxon>
        <taxon>Testudinata</taxon>
        <taxon>Testudines</taxon>
        <taxon>Cryptodira</taxon>
        <taxon>Trionychia</taxon>
        <taxon>Trionychidae</taxon>
        <taxon>Pelodiscus</taxon>
    </lineage>
</organism>
<dbReference type="RefSeq" id="XP_006131365.1">
    <property type="nucleotide sequence ID" value="XM_006131303.4"/>
</dbReference>
<feature type="domain" description="Sulfotransferase" evidence="4">
    <location>
        <begin position="54"/>
        <end position="291"/>
    </location>
</feature>
<reference evidence="5" key="3">
    <citation type="submission" date="2025-08" db="UniProtKB">
        <authorList>
            <consortium name="Ensembl"/>
        </authorList>
    </citation>
    <scope>IDENTIFICATION</scope>
</reference>
<dbReference type="PANTHER" id="PTHR11783">
    <property type="entry name" value="SULFOTRANSFERASE SULT"/>
    <property type="match status" value="1"/>
</dbReference>
<evidence type="ECO:0000259" key="4">
    <source>
        <dbReference type="Pfam" id="PF00685"/>
    </source>
</evidence>
<dbReference type="AlphaFoldDB" id="K7FCP4"/>
<evidence type="ECO:0000256" key="2">
    <source>
        <dbReference type="ARBA" id="ARBA00022679"/>
    </source>
</evidence>
<accession>K7FCP4</accession>
<evidence type="ECO:0000256" key="3">
    <source>
        <dbReference type="RuleBase" id="RU361155"/>
    </source>
</evidence>
<dbReference type="InterPro" id="IPR027417">
    <property type="entry name" value="P-loop_NTPase"/>
</dbReference>
<evidence type="ECO:0000256" key="1">
    <source>
        <dbReference type="ARBA" id="ARBA00005771"/>
    </source>
</evidence>
<dbReference type="eggNOG" id="KOG1584">
    <property type="taxonomic scope" value="Eukaryota"/>
</dbReference>
<dbReference type="SUPFAM" id="SSF52540">
    <property type="entry name" value="P-loop containing nucleoside triphosphate hydrolases"/>
    <property type="match status" value="1"/>
</dbReference>
<dbReference type="GeneID" id="102450189"/>
<dbReference type="OMA" id="WDKHMDD"/>
<protein>
    <recommendedName>
        <fullName evidence="3">Sulfotransferase</fullName>
        <ecNumber evidence="3">2.8.2.-</ecNumber>
    </recommendedName>
</protein>
<dbReference type="Ensembl" id="ENSPSIT00000005838.1">
    <property type="protein sequence ID" value="ENSPSIP00000005804.1"/>
    <property type="gene ID" value="ENSPSIG00000005396.1"/>
</dbReference>
<keyword evidence="6" id="KW-1185">Reference proteome</keyword>
<keyword evidence="2 3" id="KW-0808">Transferase</keyword>
<proteinExistence type="inferred from homology"/>
<reference evidence="5" key="4">
    <citation type="submission" date="2025-09" db="UniProtKB">
        <authorList>
            <consortium name="Ensembl"/>
        </authorList>
    </citation>
    <scope>IDENTIFICATION</scope>
</reference>
<comment type="similarity">
    <text evidence="1 3">Belongs to the sulfotransferase 1 family.</text>
</comment>
<reference evidence="6" key="2">
    <citation type="journal article" date="2013" name="Nat. Genet.">
        <title>The draft genomes of soft-shell turtle and green sea turtle yield insights into the development and evolution of the turtle-specific body plan.</title>
        <authorList>
            <person name="Wang Z."/>
            <person name="Pascual-Anaya J."/>
            <person name="Zadissa A."/>
            <person name="Li W."/>
            <person name="Niimura Y."/>
            <person name="Huang Z."/>
            <person name="Li C."/>
            <person name="White S."/>
            <person name="Xiong Z."/>
            <person name="Fang D."/>
            <person name="Wang B."/>
            <person name="Ming Y."/>
            <person name="Chen Y."/>
            <person name="Zheng Y."/>
            <person name="Kuraku S."/>
            <person name="Pignatelli M."/>
            <person name="Herrero J."/>
            <person name="Beal K."/>
            <person name="Nozawa M."/>
            <person name="Li Q."/>
            <person name="Wang J."/>
            <person name="Zhang H."/>
            <person name="Yu L."/>
            <person name="Shigenobu S."/>
            <person name="Wang J."/>
            <person name="Liu J."/>
            <person name="Flicek P."/>
            <person name="Searle S."/>
            <person name="Wang J."/>
            <person name="Kuratani S."/>
            <person name="Yin Y."/>
            <person name="Aken B."/>
            <person name="Zhang G."/>
            <person name="Irie N."/>
        </authorList>
    </citation>
    <scope>NUCLEOTIDE SEQUENCE [LARGE SCALE GENOMIC DNA]</scope>
    <source>
        <strain evidence="6">Daiwa-1</strain>
    </source>
</reference>
<dbReference type="Gene3D" id="3.40.50.300">
    <property type="entry name" value="P-loop containing nucleotide triphosphate hydrolases"/>
    <property type="match status" value="1"/>
</dbReference>
<dbReference type="EMBL" id="AGCU01141140">
    <property type="status" value="NOT_ANNOTATED_CDS"/>
    <property type="molecule type" value="Genomic_DNA"/>
</dbReference>
<dbReference type="Proteomes" id="UP000007267">
    <property type="component" value="Unassembled WGS sequence"/>
</dbReference>
<dbReference type="InterPro" id="IPR000863">
    <property type="entry name" value="Sulfotransferase_dom"/>
</dbReference>